<evidence type="ECO:0000256" key="1">
    <source>
        <dbReference type="SAM" id="MobiDB-lite"/>
    </source>
</evidence>
<dbReference type="STRING" id="283909.R7TKM7"/>
<feature type="compositionally biased region" description="Basic and acidic residues" evidence="1">
    <location>
        <begin position="11"/>
        <end position="22"/>
    </location>
</feature>
<evidence type="ECO:0000313" key="5">
    <source>
        <dbReference type="Proteomes" id="UP000014760"/>
    </source>
</evidence>
<dbReference type="PROSITE" id="PS50011">
    <property type="entry name" value="PROTEIN_KINASE_DOM"/>
    <property type="match status" value="1"/>
</dbReference>
<feature type="region of interest" description="Disordered" evidence="1">
    <location>
        <begin position="9"/>
        <end position="51"/>
    </location>
</feature>
<dbReference type="OrthoDB" id="5800476at2759"/>
<dbReference type="GO" id="GO:0005524">
    <property type="term" value="F:ATP binding"/>
    <property type="evidence" value="ECO:0007669"/>
    <property type="project" value="InterPro"/>
</dbReference>
<dbReference type="GO" id="GO:0004672">
    <property type="term" value="F:protein kinase activity"/>
    <property type="evidence" value="ECO:0007669"/>
    <property type="project" value="InterPro"/>
</dbReference>
<proteinExistence type="predicted"/>
<evidence type="ECO:0000313" key="3">
    <source>
        <dbReference type="EMBL" id="ELT94057.1"/>
    </source>
</evidence>
<sequence length="397" mass="45250">MIEVLVSEVDMCPHEDPLKEQPKQGTQEGLAPVSRLRADSDAKSHKSHRSRCSSEYSCHSVDHEKGTQREVFFGSDSRFEEEKKRLLDRVQADEDIWVGDCDCKTQLVDRISGGSFGEVYLGKLKDGGHEVAVKLEPRNLSTQYLLHEGSVYRKLENGPGIPRVYWYGLHGSDYSVMVMDLLGPTVQHLFAKCGFKLTLKTVLQLVDQMLTIIQHVHANNFVHRDISPSNFMMGLGENSGQVYLIDFGHARKLTTGFIPGRMMSSSVRRPMVGTPRFASIFTHMGREESRRDDLESLGFIWIYLLKGRLPWQGVRCSSHAEKLAEIARRKLNTPLEELCEGLPKEFAEYLHFVRHLKQHDVPDYNQIRAFFRGLAVKEGIEYDNAFDWKLTRPDGPA</sequence>
<evidence type="ECO:0000313" key="4">
    <source>
        <dbReference type="EnsemblMetazoa" id="CapteP163712"/>
    </source>
</evidence>
<evidence type="ECO:0000259" key="2">
    <source>
        <dbReference type="PROSITE" id="PS50011"/>
    </source>
</evidence>
<dbReference type="SUPFAM" id="SSF56112">
    <property type="entry name" value="Protein kinase-like (PK-like)"/>
    <property type="match status" value="1"/>
</dbReference>
<dbReference type="Gene3D" id="1.10.510.10">
    <property type="entry name" value="Transferase(Phosphotransferase) domain 1"/>
    <property type="match status" value="1"/>
</dbReference>
<dbReference type="Pfam" id="PF00069">
    <property type="entry name" value="Pkinase"/>
    <property type="match status" value="1"/>
</dbReference>
<feature type="domain" description="Protein kinase" evidence="2">
    <location>
        <begin position="105"/>
        <end position="371"/>
    </location>
</feature>
<gene>
    <name evidence="3" type="ORF">CAPTEDRAFT_163712</name>
</gene>
<dbReference type="Proteomes" id="UP000014760">
    <property type="component" value="Unassembled WGS sequence"/>
</dbReference>
<reference evidence="4" key="3">
    <citation type="submission" date="2015-06" db="UniProtKB">
        <authorList>
            <consortium name="EnsemblMetazoa"/>
        </authorList>
    </citation>
    <scope>IDENTIFICATION</scope>
</reference>
<dbReference type="OMA" id="HEYNQSP"/>
<dbReference type="EMBL" id="KB309537">
    <property type="protein sequence ID" value="ELT94057.1"/>
    <property type="molecule type" value="Genomic_DNA"/>
</dbReference>
<dbReference type="HOGENOM" id="CLU_019279_2_0_1"/>
<dbReference type="CDD" id="cd14016">
    <property type="entry name" value="STKc_CK1"/>
    <property type="match status" value="1"/>
</dbReference>
<dbReference type="InterPro" id="IPR011009">
    <property type="entry name" value="Kinase-like_dom_sf"/>
</dbReference>
<dbReference type="AlphaFoldDB" id="R7TKM7"/>
<reference evidence="5" key="1">
    <citation type="submission" date="2012-12" db="EMBL/GenBank/DDBJ databases">
        <authorList>
            <person name="Hellsten U."/>
            <person name="Grimwood J."/>
            <person name="Chapman J.A."/>
            <person name="Shapiro H."/>
            <person name="Aerts A."/>
            <person name="Otillar R.P."/>
            <person name="Terry A.Y."/>
            <person name="Boore J.L."/>
            <person name="Simakov O."/>
            <person name="Marletaz F."/>
            <person name="Cho S.-J."/>
            <person name="Edsinger-Gonzales E."/>
            <person name="Havlak P."/>
            <person name="Kuo D.-H."/>
            <person name="Larsson T."/>
            <person name="Lv J."/>
            <person name="Arendt D."/>
            <person name="Savage R."/>
            <person name="Osoegawa K."/>
            <person name="de Jong P."/>
            <person name="Lindberg D.R."/>
            <person name="Seaver E.C."/>
            <person name="Weisblat D.A."/>
            <person name="Putnam N.H."/>
            <person name="Grigoriev I.V."/>
            <person name="Rokhsar D.S."/>
        </authorList>
    </citation>
    <scope>NUCLEOTIDE SEQUENCE</scope>
    <source>
        <strain evidence="5">I ESC-2004</strain>
    </source>
</reference>
<dbReference type="InterPro" id="IPR050235">
    <property type="entry name" value="CK1_Ser-Thr_kinase"/>
</dbReference>
<keyword evidence="5" id="KW-1185">Reference proteome</keyword>
<dbReference type="EnsemblMetazoa" id="CapteT163712">
    <property type="protein sequence ID" value="CapteP163712"/>
    <property type="gene ID" value="CapteG163712"/>
</dbReference>
<protein>
    <recommendedName>
        <fullName evidence="2">Protein kinase domain-containing protein</fullName>
    </recommendedName>
</protein>
<accession>R7TKM7</accession>
<dbReference type="InterPro" id="IPR000719">
    <property type="entry name" value="Prot_kinase_dom"/>
</dbReference>
<name>R7TKM7_CAPTE</name>
<reference evidence="3 5" key="2">
    <citation type="journal article" date="2013" name="Nature">
        <title>Insights into bilaterian evolution from three spiralian genomes.</title>
        <authorList>
            <person name="Simakov O."/>
            <person name="Marletaz F."/>
            <person name="Cho S.J."/>
            <person name="Edsinger-Gonzales E."/>
            <person name="Havlak P."/>
            <person name="Hellsten U."/>
            <person name="Kuo D.H."/>
            <person name="Larsson T."/>
            <person name="Lv J."/>
            <person name="Arendt D."/>
            <person name="Savage R."/>
            <person name="Osoegawa K."/>
            <person name="de Jong P."/>
            <person name="Grimwood J."/>
            <person name="Chapman J.A."/>
            <person name="Shapiro H."/>
            <person name="Aerts A."/>
            <person name="Otillar R.P."/>
            <person name="Terry A.Y."/>
            <person name="Boore J.L."/>
            <person name="Grigoriev I.V."/>
            <person name="Lindberg D.R."/>
            <person name="Seaver E.C."/>
            <person name="Weisblat D.A."/>
            <person name="Putnam N.H."/>
            <person name="Rokhsar D.S."/>
        </authorList>
    </citation>
    <scope>NUCLEOTIDE SEQUENCE</scope>
    <source>
        <strain evidence="3 5">I ESC-2004</strain>
    </source>
</reference>
<dbReference type="PROSITE" id="PS00109">
    <property type="entry name" value="PROTEIN_KINASE_TYR"/>
    <property type="match status" value="1"/>
</dbReference>
<dbReference type="PANTHER" id="PTHR11909">
    <property type="entry name" value="CASEIN KINASE-RELATED"/>
    <property type="match status" value="1"/>
</dbReference>
<dbReference type="EMBL" id="AMQN01000291">
    <property type="status" value="NOT_ANNOTATED_CDS"/>
    <property type="molecule type" value="Genomic_DNA"/>
</dbReference>
<organism evidence="3">
    <name type="scientific">Capitella teleta</name>
    <name type="common">Polychaete worm</name>
    <dbReference type="NCBI Taxonomy" id="283909"/>
    <lineage>
        <taxon>Eukaryota</taxon>
        <taxon>Metazoa</taxon>
        <taxon>Spiralia</taxon>
        <taxon>Lophotrochozoa</taxon>
        <taxon>Annelida</taxon>
        <taxon>Polychaeta</taxon>
        <taxon>Sedentaria</taxon>
        <taxon>Scolecida</taxon>
        <taxon>Capitellidae</taxon>
        <taxon>Capitella</taxon>
    </lineage>
</organism>
<dbReference type="InterPro" id="IPR008266">
    <property type="entry name" value="Tyr_kinase_AS"/>
</dbReference>